<protein>
    <recommendedName>
        <fullName evidence="3">Adhesin domain-containing protein</fullName>
    </recommendedName>
</protein>
<dbReference type="EMBL" id="CP011071">
    <property type="protein sequence ID" value="AKA34826.1"/>
    <property type="molecule type" value="Genomic_DNA"/>
</dbReference>
<dbReference type="STRING" id="516051.VC82_1187"/>
<evidence type="ECO:0000313" key="1">
    <source>
        <dbReference type="EMBL" id="AKA34826.1"/>
    </source>
</evidence>
<evidence type="ECO:0008006" key="3">
    <source>
        <dbReference type="Google" id="ProtNLM"/>
    </source>
</evidence>
<evidence type="ECO:0000313" key="2">
    <source>
        <dbReference type="Proteomes" id="UP000032726"/>
    </source>
</evidence>
<reference evidence="1 2" key="1">
    <citation type="submission" date="2015-03" db="EMBL/GenBank/DDBJ databases">
        <title>Complete genome sequence of Muricauda lutaonensis CC-HSB-11T, isolated from a coastal hot spring.</title>
        <authorList>
            <person name="Kim K.M."/>
        </authorList>
    </citation>
    <scope>NUCLEOTIDE SEQUENCE [LARGE SCALE GENOMIC DNA]</scope>
    <source>
        <strain evidence="1 2">CC-HSB-11</strain>
    </source>
</reference>
<dbReference type="Gene3D" id="2.160.20.120">
    <property type="match status" value="1"/>
</dbReference>
<dbReference type="HOGENOM" id="CLU_110643_0_0_10"/>
<gene>
    <name evidence="1" type="ORF">VC82_1187</name>
</gene>
<sequence>MGLLGFLASITVAAQKVVKKTYVNANNDYIQIDSNNCYQVDLTTASGDELSVEAIIDGEYKKDLVVNIEQEGQTILVNTGFQPNFIFPNDKLSAHKVVSIRLHITLPEYHDIRLYGTSSHVNATGNYKNLKVDLADGVCELRNIGENVQVKTQRGTIYLFTDKGDILATSAYGRVSGSSIPSGNSVYDLRSVEGDIHLKKTE</sequence>
<organism evidence="1 2">
    <name type="scientific">Flagellimonas lutaonensis</name>
    <dbReference type="NCBI Taxonomy" id="516051"/>
    <lineage>
        <taxon>Bacteria</taxon>
        <taxon>Pseudomonadati</taxon>
        <taxon>Bacteroidota</taxon>
        <taxon>Flavobacteriia</taxon>
        <taxon>Flavobacteriales</taxon>
        <taxon>Flavobacteriaceae</taxon>
        <taxon>Flagellimonas</taxon>
    </lineage>
</organism>
<proteinExistence type="predicted"/>
<dbReference type="KEGG" id="mlt:VC82_1187"/>
<keyword evidence="2" id="KW-1185">Reference proteome</keyword>
<name>A0A0D5YSJ5_9FLAO</name>
<dbReference type="AlphaFoldDB" id="A0A0D5YSJ5"/>
<dbReference type="Proteomes" id="UP000032726">
    <property type="component" value="Chromosome"/>
</dbReference>
<accession>A0A0D5YSJ5</accession>
<dbReference type="PATRIC" id="fig|516051.4.peg.1226"/>